<gene>
    <name evidence="2" type="primary">PmlGA01_120050300</name>
    <name evidence="2" type="ORF">PMLGA01_120050300</name>
</gene>
<dbReference type="AlphaFoldDB" id="A0A1C3L1B9"/>
<evidence type="ECO:0000313" key="3">
    <source>
        <dbReference type="Proteomes" id="UP000219799"/>
    </source>
</evidence>
<dbReference type="EMBL" id="LT594500">
    <property type="protein sequence ID" value="SBT80337.1"/>
    <property type="molecule type" value="Genomic_DNA"/>
</dbReference>
<dbReference type="Proteomes" id="UP000219799">
    <property type="component" value="Chromosome 12"/>
</dbReference>
<evidence type="ECO:0000256" key="1">
    <source>
        <dbReference type="SAM" id="MobiDB-lite"/>
    </source>
</evidence>
<name>A0A1C3L1B9_PLAMA</name>
<proteinExistence type="predicted"/>
<evidence type="ECO:0000313" key="2">
    <source>
        <dbReference type="EMBL" id="SBT80337.1"/>
    </source>
</evidence>
<feature type="region of interest" description="Disordered" evidence="1">
    <location>
        <begin position="177"/>
        <end position="199"/>
    </location>
</feature>
<accession>A0A1C3L1B9</accession>
<reference evidence="2 3" key="1">
    <citation type="submission" date="2016-06" db="EMBL/GenBank/DDBJ databases">
        <authorList>
            <consortium name="Pathogen Informatics"/>
        </authorList>
    </citation>
    <scope>NUCLEOTIDE SEQUENCE [LARGE SCALE GENOMIC DNA]</scope>
    <source>
        <strain evidence="2">PmlGA01</strain>
    </source>
</reference>
<dbReference type="VEuPathDB" id="PlasmoDB:PmUG01_10038100"/>
<sequence length="238" mass="26817">MEREKFLYEKIYPAINAHRFHFNRLCSEKNIKSIVGEKTLKDSHHVVILSSNFQTKKTKAEDNQGRADILHLSEKGKLFVSFIFLWKEKELEERAHCLTQLSTTAVIQTLDFYHIKFNINGAEGMPSGDKQLRGCFVDVHFVERETPVSTPICSSPSGEHQSVYIVTDIEIDADLLRPPNAQRGNSESSTRKHTQGVGYHATTSPMVEGVIEKLIEKFCALMSELLSDGCSTGLECAQ</sequence>
<organism evidence="2 3">
    <name type="scientific">Plasmodium malariae</name>
    <dbReference type="NCBI Taxonomy" id="5858"/>
    <lineage>
        <taxon>Eukaryota</taxon>
        <taxon>Sar</taxon>
        <taxon>Alveolata</taxon>
        <taxon>Apicomplexa</taxon>
        <taxon>Aconoidasida</taxon>
        <taxon>Haemosporida</taxon>
        <taxon>Plasmodiidae</taxon>
        <taxon>Plasmodium</taxon>
        <taxon>Plasmodium (Plasmodium)</taxon>
    </lineage>
</organism>
<protein>
    <recommendedName>
        <fullName evidence="4">Biotin protein ligase</fullName>
    </recommendedName>
</protein>
<evidence type="ECO:0008006" key="4">
    <source>
        <dbReference type="Google" id="ProtNLM"/>
    </source>
</evidence>